<comment type="caution">
    <text evidence="6">The sequence shown here is derived from an EMBL/GenBank/DDBJ whole genome shotgun (WGS) entry which is preliminary data.</text>
</comment>
<evidence type="ECO:0000256" key="4">
    <source>
        <dbReference type="ARBA" id="ARBA00023163"/>
    </source>
</evidence>
<evidence type="ECO:0000256" key="2">
    <source>
        <dbReference type="ARBA" id="ARBA00023015"/>
    </source>
</evidence>
<evidence type="ECO:0000259" key="5">
    <source>
        <dbReference type="PROSITE" id="PS50931"/>
    </source>
</evidence>
<dbReference type="EMBL" id="QJJG01000011">
    <property type="protein sequence ID" value="PXW43501.1"/>
    <property type="molecule type" value="Genomic_DNA"/>
</dbReference>
<dbReference type="GO" id="GO:0032993">
    <property type="term" value="C:protein-DNA complex"/>
    <property type="evidence" value="ECO:0007669"/>
    <property type="project" value="TreeGrafter"/>
</dbReference>
<proteinExistence type="inferred from homology"/>
<gene>
    <name evidence="6" type="ORF">DET57_11126</name>
</gene>
<comment type="similarity">
    <text evidence="1">Belongs to the LysR transcriptional regulatory family.</text>
</comment>
<dbReference type="Gene3D" id="1.10.10.10">
    <property type="entry name" value="Winged helix-like DNA-binding domain superfamily/Winged helix DNA-binding domain"/>
    <property type="match status" value="1"/>
</dbReference>
<evidence type="ECO:0000256" key="1">
    <source>
        <dbReference type="ARBA" id="ARBA00009437"/>
    </source>
</evidence>
<dbReference type="PANTHER" id="PTHR30346:SF0">
    <property type="entry name" value="HCA OPERON TRANSCRIPTIONAL ACTIVATOR HCAR"/>
    <property type="match status" value="1"/>
</dbReference>
<dbReference type="GO" id="GO:0003677">
    <property type="term" value="F:DNA binding"/>
    <property type="evidence" value="ECO:0007669"/>
    <property type="project" value="UniProtKB-KW"/>
</dbReference>
<dbReference type="SUPFAM" id="SSF53850">
    <property type="entry name" value="Periplasmic binding protein-like II"/>
    <property type="match status" value="1"/>
</dbReference>
<reference evidence="6 7" key="1">
    <citation type="submission" date="2018-05" db="EMBL/GenBank/DDBJ databases">
        <title>Freshwater and sediment microbial communities from various areas in North America, analyzing microbe dynamics in response to fracking.</title>
        <authorList>
            <person name="Lamendella R."/>
        </authorList>
    </citation>
    <scope>NUCLEOTIDE SEQUENCE [LARGE SCALE GENOMIC DNA]</scope>
    <source>
        <strain evidence="6 7">67</strain>
    </source>
</reference>
<organism evidence="6 7">
    <name type="scientific">Klebsiella oxytoca</name>
    <dbReference type="NCBI Taxonomy" id="571"/>
    <lineage>
        <taxon>Bacteria</taxon>
        <taxon>Pseudomonadati</taxon>
        <taxon>Pseudomonadota</taxon>
        <taxon>Gammaproteobacteria</taxon>
        <taxon>Enterobacterales</taxon>
        <taxon>Enterobacteriaceae</taxon>
        <taxon>Klebsiella/Raoultella group</taxon>
        <taxon>Klebsiella</taxon>
    </lineage>
</organism>
<keyword evidence="4" id="KW-0804">Transcription</keyword>
<dbReference type="AlphaFoldDB" id="A0A318FMH6"/>
<dbReference type="Pfam" id="PF03466">
    <property type="entry name" value="LysR_substrate"/>
    <property type="match status" value="1"/>
</dbReference>
<dbReference type="PROSITE" id="PS50931">
    <property type="entry name" value="HTH_LYSR"/>
    <property type="match status" value="1"/>
</dbReference>
<evidence type="ECO:0000256" key="3">
    <source>
        <dbReference type="ARBA" id="ARBA00023125"/>
    </source>
</evidence>
<sequence>MKFTLRQLEFYVALAETLQISKAAGRCHISQSSMTVAMRNLETIMNTQLFVRHPKGIELTVDGERFLSHARKILSASEAAINDLHNQPEMTTGSVRVGIAETLSAYLLPGIYSELERRFPLLEIHFQEGSSQALITALHQQEVDFCLVLTSNIRHDDDLTIDTFLRSLRRLWAPIGHPLLSQPELRLADIAKVPFLLLETDDYPTVILDVWRQRGGQPDIRYRTNSFEAIRTFVSQGKGVTILSDLVWRPWSLEGLRVMRRTVDDCMTWMDVGVVSLRQTALRPEARRVVDFLRQAIHRFDGQP</sequence>
<keyword evidence="3" id="KW-0238">DNA-binding</keyword>
<keyword evidence="2" id="KW-0805">Transcription regulation</keyword>
<protein>
    <submittedName>
        <fullName evidence="6">LysR family transcriptional regulator</fullName>
    </submittedName>
</protein>
<dbReference type="InterPro" id="IPR036388">
    <property type="entry name" value="WH-like_DNA-bd_sf"/>
</dbReference>
<evidence type="ECO:0000313" key="7">
    <source>
        <dbReference type="Proteomes" id="UP000247485"/>
    </source>
</evidence>
<dbReference type="InterPro" id="IPR005119">
    <property type="entry name" value="LysR_subst-bd"/>
</dbReference>
<feature type="domain" description="HTH lysR-type" evidence="5">
    <location>
        <begin position="3"/>
        <end position="60"/>
    </location>
</feature>
<accession>A0A318FMH6</accession>
<name>A0A318FMH6_KLEOX</name>
<dbReference type="SUPFAM" id="SSF46785">
    <property type="entry name" value="Winged helix' DNA-binding domain"/>
    <property type="match status" value="1"/>
</dbReference>
<evidence type="ECO:0000313" key="6">
    <source>
        <dbReference type="EMBL" id="PXW43501.1"/>
    </source>
</evidence>
<dbReference type="Gene3D" id="3.40.190.10">
    <property type="entry name" value="Periplasmic binding protein-like II"/>
    <property type="match status" value="2"/>
</dbReference>
<dbReference type="Pfam" id="PF00126">
    <property type="entry name" value="HTH_1"/>
    <property type="match status" value="1"/>
</dbReference>
<dbReference type="InterPro" id="IPR036390">
    <property type="entry name" value="WH_DNA-bd_sf"/>
</dbReference>
<dbReference type="GO" id="GO:0003700">
    <property type="term" value="F:DNA-binding transcription factor activity"/>
    <property type="evidence" value="ECO:0007669"/>
    <property type="project" value="InterPro"/>
</dbReference>
<dbReference type="Proteomes" id="UP000247485">
    <property type="component" value="Unassembled WGS sequence"/>
</dbReference>
<dbReference type="PANTHER" id="PTHR30346">
    <property type="entry name" value="TRANSCRIPTIONAL DUAL REGULATOR HCAR-RELATED"/>
    <property type="match status" value="1"/>
</dbReference>
<dbReference type="RefSeq" id="WP_110274855.1">
    <property type="nucleotide sequence ID" value="NZ_QJJG01000011.1"/>
</dbReference>
<dbReference type="InterPro" id="IPR000847">
    <property type="entry name" value="LysR_HTH_N"/>
</dbReference>